<dbReference type="RefSeq" id="WP_210853325.1">
    <property type="nucleotide sequence ID" value="NZ_JAGQDD010000004.1"/>
</dbReference>
<dbReference type="PROSITE" id="PS51819">
    <property type="entry name" value="VOC"/>
    <property type="match status" value="1"/>
</dbReference>
<sequence length="127" mass="14026">MRRVTGIGGIFFKARDPQALAAWYRTHLGLAVDGWGGVAFRWADDNPAGAGTTIWTPFKDDTAYFAPSTAPFMVNFRVEDLHGLLAALRAEGCQVLDKVEESEYGKFGWVLDPEGNKLELWQPPPGQ</sequence>
<dbReference type="Pfam" id="PF18029">
    <property type="entry name" value="Glyoxalase_6"/>
    <property type="match status" value="1"/>
</dbReference>
<evidence type="ECO:0000313" key="3">
    <source>
        <dbReference type="Proteomes" id="UP000676246"/>
    </source>
</evidence>
<dbReference type="InterPro" id="IPR029068">
    <property type="entry name" value="Glyas_Bleomycin-R_OHBP_Dase"/>
</dbReference>
<evidence type="ECO:0000313" key="2">
    <source>
        <dbReference type="EMBL" id="MBQ0930517.1"/>
    </source>
</evidence>
<gene>
    <name evidence="2" type="ORF">KAK03_08455</name>
</gene>
<comment type="caution">
    <text evidence="2">The sequence shown here is derived from an EMBL/GenBank/DDBJ whole genome shotgun (WGS) entry which is preliminary data.</text>
</comment>
<dbReference type="Gene3D" id="3.10.180.10">
    <property type="entry name" value="2,3-Dihydroxybiphenyl 1,2-Dioxygenase, domain 1"/>
    <property type="match status" value="1"/>
</dbReference>
<keyword evidence="3" id="KW-1185">Reference proteome</keyword>
<organism evidence="2 3">
    <name type="scientific">Ideonella alba</name>
    <dbReference type="NCBI Taxonomy" id="2824118"/>
    <lineage>
        <taxon>Bacteria</taxon>
        <taxon>Pseudomonadati</taxon>
        <taxon>Pseudomonadota</taxon>
        <taxon>Betaproteobacteria</taxon>
        <taxon>Burkholderiales</taxon>
        <taxon>Sphaerotilaceae</taxon>
        <taxon>Ideonella</taxon>
    </lineage>
</organism>
<dbReference type="AlphaFoldDB" id="A0A940Y646"/>
<dbReference type="InterPro" id="IPR052164">
    <property type="entry name" value="Anthracycline_SecMetBiosynth"/>
</dbReference>
<dbReference type="PANTHER" id="PTHR33993:SF5">
    <property type="entry name" value="GLYOXALASE"/>
    <property type="match status" value="1"/>
</dbReference>
<dbReference type="Proteomes" id="UP000676246">
    <property type="component" value="Unassembled WGS sequence"/>
</dbReference>
<evidence type="ECO:0000259" key="1">
    <source>
        <dbReference type="PROSITE" id="PS51819"/>
    </source>
</evidence>
<accession>A0A940Y646</accession>
<reference evidence="2 3" key="1">
    <citation type="submission" date="2021-04" db="EMBL/GenBank/DDBJ databases">
        <title>The genome sequence of Ideonella sp. 3Y2.</title>
        <authorList>
            <person name="Liu Y."/>
        </authorList>
    </citation>
    <scope>NUCLEOTIDE SEQUENCE [LARGE SCALE GENOMIC DNA]</scope>
    <source>
        <strain evidence="2 3">3Y2</strain>
    </source>
</reference>
<proteinExistence type="predicted"/>
<dbReference type="PANTHER" id="PTHR33993">
    <property type="entry name" value="GLYOXALASE-RELATED"/>
    <property type="match status" value="1"/>
</dbReference>
<dbReference type="EMBL" id="JAGQDD010000004">
    <property type="protein sequence ID" value="MBQ0930517.1"/>
    <property type="molecule type" value="Genomic_DNA"/>
</dbReference>
<protein>
    <submittedName>
        <fullName evidence="2">VOC family protein</fullName>
    </submittedName>
</protein>
<dbReference type="InterPro" id="IPR041581">
    <property type="entry name" value="Glyoxalase_6"/>
</dbReference>
<feature type="domain" description="VOC" evidence="1">
    <location>
        <begin position="6"/>
        <end position="123"/>
    </location>
</feature>
<dbReference type="CDD" id="cd06587">
    <property type="entry name" value="VOC"/>
    <property type="match status" value="1"/>
</dbReference>
<dbReference type="SUPFAM" id="SSF54593">
    <property type="entry name" value="Glyoxalase/Bleomycin resistance protein/Dihydroxybiphenyl dioxygenase"/>
    <property type="match status" value="1"/>
</dbReference>
<name>A0A940Y646_9BURK</name>
<dbReference type="InterPro" id="IPR037523">
    <property type="entry name" value="VOC_core"/>
</dbReference>